<organism evidence="1 3">
    <name type="scientific">Scophthalmus maximus</name>
    <name type="common">Turbot</name>
    <name type="synonym">Psetta maxima</name>
    <dbReference type="NCBI Taxonomy" id="52904"/>
    <lineage>
        <taxon>Eukaryota</taxon>
        <taxon>Metazoa</taxon>
        <taxon>Chordata</taxon>
        <taxon>Craniata</taxon>
        <taxon>Vertebrata</taxon>
        <taxon>Euteleostomi</taxon>
        <taxon>Actinopterygii</taxon>
        <taxon>Neopterygii</taxon>
        <taxon>Teleostei</taxon>
        <taxon>Neoteleostei</taxon>
        <taxon>Acanthomorphata</taxon>
        <taxon>Carangaria</taxon>
        <taxon>Pleuronectiformes</taxon>
        <taxon>Pleuronectoidei</taxon>
        <taxon>Scophthalmidae</taxon>
        <taxon>Scophthalmus</taxon>
    </lineage>
</organism>
<evidence type="ECO:0000313" key="3">
    <source>
        <dbReference type="Proteomes" id="UP000246464"/>
    </source>
</evidence>
<dbReference type="EMBL" id="VEVO01000001">
    <property type="protein sequence ID" value="KAF0047270.1"/>
    <property type="molecule type" value="Genomic_DNA"/>
</dbReference>
<dbReference type="Proteomes" id="UP000246464">
    <property type="component" value="Chromosome 7"/>
</dbReference>
<gene>
    <name evidence="2" type="ORF">F2P81_000903</name>
    <name evidence="1" type="ORF">SMAX5B_005992</name>
</gene>
<reference evidence="1 3" key="1">
    <citation type="submission" date="2017-12" db="EMBL/GenBank/DDBJ databases">
        <title>Integrating genomic resources of turbot (Scophthalmus maximus) in depth evaluation of genetic and physical mapping variation across individuals.</title>
        <authorList>
            <person name="Martinez P."/>
        </authorList>
    </citation>
    <scope>NUCLEOTIDE SEQUENCE [LARGE SCALE GENOMIC DNA]</scope>
</reference>
<dbReference type="Proteomes" id="UP000438429">
    <property type="component" value="Unassembled WGS sequence"/>
</dbReference>
<name>A0A2U9BK82_SCOMX</name>
<evidence type="ECO:0000313" key="2">
    <source>
        <dbReference type="EMBL" id="KAF0047270.1"/>
    </source>
</evidence>
<evidence type="ECO:0000313" key="1">
    <source>
        <dbReference type="EMBL" id="AWP04478.1"/>
    </source>
</evidence>
<proteinExistence type="predicted"/>
<evidence type="ECO:0000313" key="4">
    <source>
        <dbReference type="Proteomes" id="UP000438429"/>
    </source>
</evidence>
<dbReference type="AlphaFoldDB" id="A0A2U9BK82"/>
<sequence>METPQRLLAVLLGFRRKILFNVSTITIPGVIYSGMLMCLESPGPPLASDTGSAGLWYQAFRSGTAQALRCRCHLFQQQRWMRQESIDDPDSRTARASCLCRNLPLRIHTECITAHA</sequence>
<dbReference type="EMBL" id="CP026249">
    <property type="protein sequence ID" value="AWP04478.1"/>
    <property type="molecule type" value="Genomic_DNA"/>
</dbReference>
<protein>
    <submittedName>
        <fullName evidence="1">Uncharacterized protein</fullName>
    </submittedName>
</protein>
<accession>A0A2U9BK82</accession>
<keyword evidence="3" id="KW-1185">Reference proteome</keyword>
<reference evidence="2 4" key="2">
    <citation type="submission" date="2019-06" db="EMBL/GenBank/DDBJ databases">
        <title>Draft genomes of female and male turbot (Scophthalmus maximus).</title>
        <authorList>
            <person name="Xu H."/>
            <person name="Xu X.-W."/>
            <person name="Shao C."/>
            <person name="Chen S."/>
        </authorList>
    </citation>
    <scope>NUCLEOTIDE SEQUENCE [LARGE SCALE GENOMIC DNA]</scope>
    <source>
        <strain evidence="2">Ysfricsl-2016a</strain>
        <tissue evidence="2">Blood</tissue>
    </source>
</reference>